<accession>A0A5B7ESC1</accession>
<name>A0A5B7ESC1_PORTR</name>
<dbReference type="AlphaFoldDB" id="A0A5B7ESC1"/>
<reference evidence="2 3" key="1">
    <citation type="submission" date="2019-05" db="EMBL/GenBank/DDBJ databases">
        <title>Another draft genome of Portunus trituberculatus and its Hox gene families provides insights of decapod evolution.</title>
        <authorList>
            <person name="Jeong J.-H."/>
            <person name="Song I."/>
            <person name="Kim S."/>
            <person name="Choi T."/>
            <person name="Kim D."/>
            <person name="Ryu S."/>
            <person name="Kim W."/>
        </authorList>
    </citation>
    <scope>NUCLEOTIDE SEQUENCE [LARGE SCALE GENOMIC DNA]</scope>
    <source>
        <tissue evidence="2">Muscle</tissue>
    </source>
</reference>
<feature type="signal peptide" evidence="1">
    <location>
        <begin position="1"/>
        <end position="16"/>
    </location>
</feature>
<evidence type="ECO:0000256" key="1">
    <source>
        <dbReference type="SAM" id="SignalP"/>
    </source>
</evidence>
<proteinExistence type="predicted"/>
<keyword evidence="3" id="KW-1185">Reference proteome</keyword>
<feature type="chain" id="PRO_5022788171" evidence="1">
    <location>
        <begin position="17"/>
        <end position="293"/>
    </location>
</feature>
<evidence type="ECO:0000313" key="2">
    <source>
        <dbReference type="EMBL" id="MPC35813.1"/>
    </source>
</evidence>
<dbReference type="Proteomes" id="UP000324222">
    <property type="component" value="Unassembled WGS sequence"/>
</dbReference>
<organism evidence="2 3">
    <name type="scientific">Portunus trituberculatus</name>
    <name type="common">Swimming crab</name>
    <name type="synonym">Neptunus trituberculatus</name>
    <dbReference type="NCBI Taxonomy" id="210409"/>
    <lineage>
        <taxon>Eukaryota</taxon>
        <taxon>Metazoa</taxon>
        <taxon>Ecdysozoa</taxon>
        <taxon>Arthropoda</taxon>
        <taxon>Crustacea</taxon>
        <taxon>Multicrustacea</taxon>
        <taxon>Malacostraca</taxon>
        <taxon>Eumalacostraca</taxon>
        <taxon>Eucarida</taxon>
        <taxon>Decapoda</taxon>
        <taxon>Pleocyemata</taxon>
        <taxon>Brachyura</taxon>
        <taxon>Eubrachyura</taxon>
        <taxon>Portunoidea</taxon>
        <taxon>Portunidae</taxon>
        <taxon>Portuninae</taxon>
        <taxon>Portunus</taxon>
    </lineage>
</organism>
<gene>
    <name evidence="2" type="ORF">E2C01_029250</name>
</gene>
<comment type="caution">
    <text evidence="2">The sequence shown here is derived from an EMBL/GenBank/DDBJ whole genome shotgun (WGS) entry which is preliminary data.</text>
</comment>
<dbReference type="EMBL" id="VSRR010003351">
    <property type="protein sequence ID" value="MPC35813.1"/>
    <property type="molecule type" value="Genomic_DNA"/>
</dbReference>
<protein>
    <submittedName>
        <fullName evidence="2">Uncharacterized protein</fullName>
    </submittedName>
</protein>
<sequence length="293" mass="31602">MAASLHAARLPPRAWAALVVVVTGVVAVASQGYPEERSILPLAMGRTGANLYHSTMHYLMNQLAPAPRPVNRAAERPVDRSDRWRRPLLKKPPRRPAPLRSVALEHDKCLGAVYQRTGGGSQCVGAVTAALVVGVALLVQAAFYVAVGSVCPGVLSGLAAGRNMTSVVNIAVTNGVTMDTMQGDMTQTQTQDLEQTQDQDLNQDIDQYLDNYPEADVDQSLVQDQMLDQTQTFNGRALAIALAIARAWPDLWHGGGTLAHVWPDLWHGGGTLARAWPFPSLNLCPVLGLYLTR</sequence>
<evidence type="ECO:0000313" key="3">
    <source>
        <dbReference type="Proteomes" id="UP000324222"/>
    </source>
</evidence>
<keyword evidence="1" id="KW-0732">Signal</keyword>